<dbReference type="EMBL" id="NNAY01000014">
    <property type="protein sequence ID" value="OXU31953.1"/>
    <property type="molecule type" value="Genomic_DNA"/>
</dbReference>
<keyword evidence="2" id="KW-1185">Reference proteome</keyword>
<proteinExistence type="predicted"/>
<dbReference type="OrthoDB" id="7699497at2759"/>
<evidence type="ECO:0000313" key="1">
    <source>
        <dbReference type="EMBL" id="OXU31953.1"/>
    </source>
</evidence>
<organism evidence="1 2">
    <name type="scientific">Trichomalopsis sarcophagae</name>
    <dbReference type="NCBI Taxonomy" id="543379"/>
    <lineage>
        <taxon>Eukaryota</taxon>
        <taxon>Metazoa</taxon>
        <taxon>Ecdysozoa</taxon>
        <taxon>Arthropoda</taxon>
        <taxon>Hexapoda</taxon>
        <taxon>Insecta</taxon>
        <taxon>Pterygota</taxon>
        <taxon>Neoptera</taxon>
        <taxon>Endopterygota</taxon>
        <taxon>Hymenoptera</taxon>
        <taxon>Apocrita</taxon>
        <taxon>Proctotrupomorpha</taxon>
        <taxon>Chalcidoidea</taxon>
        <taxon>Pteromalidae</taxon>
        <taxon>Pteromalinae</taxon>
        <taxon>Trichomalopsis</taxon>
    </lineage>
</organism>
<evidence type="ECO:0000313" key="2">
    <source>
        <dbReference type="Proteomes" id="UP000215335"/>
    </source>
</evidence>
<gene>
    <name evidence="1" type="ORF">TSAR_013065</name>
</gene>
<protein>
    <submittedName>
        <fullName evidence="1">Uncharacterized protein</fullName>
    </submittedName>
</protein>
<dbReference type="AlphaFoldDB" id="A0A232FN03"/>
<accession>A0A232FN03</accession>
<sequence length="90" mass="10618">MLTSCTHQKRLIHEHALFLVRFGAIHHLENSDTWLDVFLIDSETKLKLYEKSAAPFINGHHFLMIDYAFDTPKIKPKESVTRDFRRFSSE</sequence>
<dbReference type="Proteomes" id="UP000215335">
    <property type="component" value="Unassembled WGS sequence"/>
</dbReference>
<name>A0A232FN03_9HYME</name>
<reference evidence="1 2" key="1">
    <citation type="journal article" date="2017" name="Curr. Biol.">
        <title>The Evolution of Venom by Co-option of Single-Copy Genes.</title>
        <authorList>
            <person name="Martinson E.O."/>
            <person name="Mrinalini"/>
            <person name="Kelkar Y.D."/>
            <person name="Chang C.H."/>
            <person name="Werren J.H."/>
        </authorList>
    </citation>
    <scope>NUCLEOTIDE SEQUENCE [LARGE SCALE GENOMIC DNA]</scope>
    <source>
        <strain evidence="1 2">Alberta</strain>
        <tissue evidence="1">Whole body</tissue>
    </source>
</reference>
<comment type="caution">
    <text evidence="1">The sequence shown here is derived from an EMBL/GenBank/DDBJ whole genome shotgun (WGS) entry which is preliminary data.</text>
</comment>